<reference evidence="6" key="1">
    <citation type="submission" date="2020-07" db="EMBL/GenBank/DDBJ databases">
        <authorList>
            <person name="Pettersson B.M.F."/>
            <person name="Behra P.R.K."/>
            <person name="Ramesh M."/>
            <person name="Das S."/>
            <person name="Dasgupta S."/>
            <person name="Kirsebom L.A."/>
        </authorList>
    </citation>
    <scope>NUCLEOTIDE SEQUENCE</scope>
    <source>
        <strain evidence="6">DSM 45406</strain>
    </source>
</reference>
<dbReference type="GO" id="GO:0050660">
    <property type="term" value="F:flavin adenine dinucleotide binding"/>
    <property type="evidence" value="ECO:0007669"/>
    <property type="project" value="InterPro"/>
</dbReference>
<dbReference type="InterPro" id="IPR012132">
    <property type="entry name" value="GMC_OxRdtase"/>
</dbReference>
<evidence type="ECO:0000313" key="6">
    <source>
        <dbReference type="EMBL" id="MCV7070258.1"/>
    </source>
</evidence>
<dbReference type="EMBL" id="JACKRN010000247">
    <property type="protein sequence ID" value="MCV7070258.1"/>
    <property type="molecule type" value="Genomic_DNA"/>
</dbReference>
<evidence type="ECO:0000256" key="2">
    <source>
        <dbReference type="ARBA" id="ARBA00010790"/>
    </source>
</evidence>
<dbReference type="GO" id="GO:0016614">
    <property type="term" value="F:oxidoreductase activity, acting on CH-OH group of donors"/>
    <property type="evidence" value="ECO:0007669"/>
    <property type="project" value="InterPro"/>
</dbReference>
<evidence type="ECO:0000313" key="7">
    <source>
        <dbReference type="Proteomes" id="UP001140272"/>
    </source>
</evidence>
<evidence type="ECO:0000256" key="3">
    <source>
        <dbReference type="ARBA" id="ARBA00022630"/>
    </source>
</evidence>
<dbReference type="InterPro" id="IPR000172">
    <property type="entry name" value="GMC_OxRdtase_N"/>
</dbReference>
<feature type="domain" description="Glucose-methanol-choline oxidoreductase N-terminal" evidence="5">
    <location>
        <begin position="10"/>
        <end position="121"/>
    </location>
</feature>
<organism evidence="6 7">
    <name type="scientific">Mycolicibacterium rufum</name>
    <dbReference type="NCBI Taxonomy" id="318424"/>
    <lineage>
        <taxon>Bacteria</taxon>
        <taxon>Bacillati</taxon>
        <taxon>Actinomycetota</taxon>
        <taxon>Actinomycetes</taxon>
        <taxon>Mycobacteriales</taxon>
        <taxon>Mycobacteriaceae</taxon>
        <taxon>Mycolicibacterium</taxon>
    </lineage>
</organism>
<evidence type="ECO:0000256" key="1">
    <source>
        <dbReference type="ARBA" id="ARBA00001974"/>
    </source>
</evidence>
<dbReference type="PANTHER" id="PTHR11552">
    <property type="entry name" value="GLUCOSE-METHANOL-CHOLINE GMC OXIDOREDUCTASE"/>
    <property type="match status" value="1"/>
</dbReference>
<dbReference type="Gene3D" id="3.50.50.60">
    <property type="entry name" value="FAD/NAD(P)-binding domain"/>
    <property type="match status" value="1"/>
</dbReference>
<dbReference type="PANTHER" id="PTHR11552:SF147">
    <property type="entry name" value="CHOLINE DEHYDROGENASE, MITOCHONDRIAL"/>
    <property type="match status" value="1"/>
</dbReference>
<evidence type="ECO:0000256" key="4">
    <source>
        <dbReference type="ARBA" id="ARBA00022827"/>
    </source>
</evidence>
<keyword evidence="4" id="KW-0274">FAD</keyword>
<name>A0A9X2YBP9_9MYCO</name>
<dbReference type="InterPro" id="IPR036188">
    <property type="entry name" value="FAD/NAD-bd_sf"/>
</dbReference>
<proteinExistence type="inferred from homology"/>
<comment type="cofactor">
    <cofactor evidence="1">
        <name>FAD</name>
        <dbReference type="ChEBI" id="CHEBI:57692"/>
    </cofactor>
</comment>
<comment type="caution">
    <text evidence="6">The sequence shown here is derived from an EMBL/GenBank/DDBJ whole genome shotgun (WGS) entry which is preliminary data.</text>
</comment>
<evidence type="ECO:0000259" key="5">
    <source>
        <dbReference type="Pfam" id="PF00732"/>
    </source>
</evidence>
<feature type="non-terminal residue" evidence="6">
    <location>
        <position position="124"/>
    </location>
</feature>
<gene>
    <name evidence="6" type="ORF">H7H73_06935</name>
</gene>
<sequence>MPDDSPVAEFDFIIVGAGSAGCLLANRLSANPDHRVLLIEAGGDDDWFWIKVPVGYLYTIANPRTDWCFTTEADPGLAGRSIIYARGRVIGGCSSINAMIHMRGQASDYELWAQATGDERWLWG</sequence>
<dbReference type="Proteomes" id="UP001140272">
    <property type="component" value="Unassembled WGS sequence"/>
</dbReference>
<protein>
    <submittedName>
        <fullName evidence="6">GMC family oxidoreductase N-terminal domain-containing protein</fullName>
    </submittedName>
</protein>
<comment type="similarity">
    <text evidence="2">Belongs to the GMC oxidoreductase family.</text>
</comment>
<dbReference type="SUPFAM" id="SSF51905">
    <property type="entry name" value="FAD/NAD(P)-binding domain"/>
    <property type="match status" value="1"/>
</dbReference>
<reference evidence="6" key="2">
    <citation type="journal article" date="2022" name="BMC Genomics">
        <title>Comparative genome analysis of mycobacteria focusing on tRNA and non-coding RNA.</title>
        <authorList>
            <person name="Behra P.R.K."/>
            <person name="Pettersson B.M.F."/>
            <person name="Ramesh M."/>
            <person name="Das S."/>
            <person name="Dasgupta S."/>
            <person name="Kirsebom L.A."/>
        </authorList>
    </citation>
    <scope>NUCLEOTIDE SEQUENCE</scope>
    <source>
        <strain evidence="6">DSM 45406</strain>
    </source>
</reference>
<dbReference type="Pfam" id="PF00732">
    <property type="entry name" value="GMC_oxred_N"/>
    <property type="match status" value="1"/>
</dbReference>
<keyword evidence="3" id="KW-0285">Flavoprotein</keyword>
<accession>A0A9X2YBP9</accession>
<dbReference type="AlphaFoldDB" id="A0A9X2YBP9"/>